<dbReference type="GO" id="GO:0030313">
    <property type="term" value="C:cell envelope"/>
    <property type="evidence" value="ECO:0007669"/>
    <property type="project" value="UniProtKB-SubCell"/>
</dbReference>
<dbReference type="AlphaFoldDB" id="A0A1H2GUM2"/>
<keyword evidence="4" id="KW-0479">Metal-binding</keyword>
<evidence type="ECO:0000256" key="1">
    <source>
        <dbReference type="ARBA" id="ARBA00004196"/>
    </source>
</evidence>
<name>A0A1H2GUM2_9PSED</name>
<accession>A0A1H2GUM2</accession>
<comment type="similarity">
    <text evidence="2 6">Belongs to the bacterial solute-binding protein 9 family.</text>
</comment>
<evidence type="ECO:0000256" key="4">
    <source>
        <dbReference type="ARBA" id="ARBA00022723"/>
    </source>
</evidence>
<keyword evidence="3 6" id="KW-0813">Transport</keyword>
<dbReference type="PRINTS" id="PR00690">
    <property type="entry name" value="ADHESNFAMILY"/>
</dbReference>
<dbReference type="InterPro" id="IPR006127">
    <property type="entry name" value="ZnuA-like"/>
</dbReference>
<evidence type="ECO:0000256" key="2">
    <source>
        <dbReference type="ARBA" id="ARBA00011028"/>
    </source>
</evidence>
<comment type="caution">
    <text evidence="8">The sequence shown here is derived from an EMBL/GenBank/DDBJ whole genome shotgun (WGS) entry which is preliminary data.</text>
</comment>
<dbReference type="GO" id="GO:0046872">
    <property type="term" value="F:metal ion binding"/>
    <property type="evidence" value="ECO:0007669"/>
    <property type="project" value="UniProtKB-KW"/>
</dbReference>
<proteinExistence type="inferred from homology"/>
<sequence>MRALLVLFSVLLPLSFATAQAADKLQVVTSFSILDDMTHQVGGDHIQISNMVGPDADAHTYEPTPDDAKALLKAKVIIKNGLGFEPWLDRLVTSTETKATVVTASKGVLSHTMEEDGETIPDPHAWHNLANTVIYVNNITKALIAADPANKADYEHNSQVYLKEIYRLLAEAKAKFGALPPGNRRIVTSHDAFGYLGQAYGIEFLSPQGLSTEREPSAAEVATLITQIRKDKVKAVFMENIKDSRLLKQIADESGAQIGGTLYSDALAAEGPASTFTGLFEYNLNTLCAALSKP</sequence>
<dbReference type="Proteomes" id="UP000546584">
    <property type="component" value="Unassembled WGS sequence"/>
</dbReference>
<dbReference type="Gene3D" id="3.40.50.1980">
    <property type="entry name" value="Nitrogenase molybdenum iron protein domain"/>
    <property type="match status" value="2"/>
</dbReference>
<gene>
    <name evidence="8" type="ORF">HX826_00835</name>
</gene>
<dbReference type="RefSeq" id="WP_010168406.1">
    <property type="nucleotide sequence ID" value="NZ_JACAQR010000001.1"/>
</dbReference>
<dbReference type="CDD" id="cd01137">
    <property type="entry name" value="PsaA"/>
    <property type="match status" value="1"/>
</dbReference>
<dbReference type="PRINTS" id="PR00691">
    <property type="entry name" value="ADHESINB"/>
</dbReference>
<feature type="signal peptide" evidence="7">
    <location>
        <begin position="1"/>
        <end position="21"/>
    </location>
</feature>
<feature type="chain" id="PRO_5043145226" evidence="7">
    <location>
        <begin position="22"/>
        <end position="294"/>
    </location>
</feature>
<dbReference type="InterPro" id="IPR006129">
    <property type="entry name" value="AdhesinB"/>
</dbReference>
<dbReference type="GO" id="GO:0030001">
    <property type="term" value="P:metal ion transport"/>
    <property type="evidence" value="ECO:0007669"/>
    <property type="project" value="InterPro"/>
</dbReference>
<evidence type="ECO:0000256" key="3">
    <source>
        <dbReference type="ARBA" id="ARBA00022448"/>
    </source>
</evidence>
<evidence type="ECO:0000256" key="6">
    <source>
        <dbReference type="RuleBase" id="RU003512"/>
    </source>
</evidence>
<dbReference type="SUPFAM" id="SSF53807">
    <property type="entry name" value="Helical backbone' metal receptor"/>
    <property type="match status" value="1"/>
</dbReference>
<evidence type="ECO:0000256" key="7">
    <source>
        <dbReference type="SAM" id="SignalP"/>
    </source>
</evidence>
<comment type="subcellular location">
    <subcellularLocation>
        <location evidence="1">Cell envelope</location>
    </subcellularLocation>
</comment>
<dbReference type="EMBL" id="JACAQR010000001">
    <property type="protein sequence ID" value="NWD40389.1"/>
    <property type="molecule type" value="Genomic_DNA"/>
</dbReference>
<reference evidence="8 9" key="1">
    <citation type="submission" date="2020-04" db="EMBL/GenBank/DDBJ databases">
        <title>Molecular characterization of pseudomonads from Agaricus bisporus reveal novel blotch 2 pathogens in Western Europe.</title>
        <authorList>
            <person name="Taparia T."/>
            <person name="Krijger M."/>
            <person name="Haynes E."/>
            <person name="Elpinstone J.G."/>
            <person name="Noble R."/>
            <person name="Van Der Wolf J."/>
        </authorList>
    </citation>
    <scope>NUCLEOTIDE SEQUENCE [LARGE SCALE GENOMIC DNA]</scope>
    <source>
        <strain evidence="8 9">IPO3753</strain>
    </source>
</reference>
<keyword evidence="5 7" id="KW-0732">Signal</keyword>
<dbReference type="GeneID" id="93513898"/>
<dbReference type="PANTHER" id="PTHR42953:SF1">
    <property type="entry name" value="METAL-BINDING PROTEIN HI_0362-RELATED"/>
    <property type="match status" value="1"/>
</dbReference>
<dbReference type="Pfam" id="PF01297">
    <property type="entry name" value="ZnuA"/>
    <property type="match status" value="1"/>
</dbReference>
<evidence type="ECO:0000256" key="5">
    <source>
        <dbReference type="ARBA" id="ARBA00022729"/>
    </source>
</evidence>
<protein>
    <submittedName>
        <fullName evidence="8">Metal ABC transporter substrate-binding protein</fullName>
    </submittedName>
</protein>
<dbReference type="GO" id="GO:0007155">
    <property type="term" value="P:cell adhesion"/>
    <property type="evidence" value="ECO:0007669"/>
    <property type="project" value="InterPro"/>
</dbReference>
<dbReference type="PANTHER" id="PTHR42953">
    <property type="entry name" value="HIGH-AFFINITY ZINC UPTAKE SYSTEM PROTEIN ZNUA-RELATED"/>
    <property type="match status" value="1"/>
</dbReference>
<evidence type="ECO:0000313" key="9">
    <source>
        <dbReference type="Proteomes" id="UP000546584"/>
    </source>
</evidence>
<dbReference type="InterPro" id="IPR006128">
    <property type="entry name" value="Lipoprotein_PsaA-like"/>
</dbReference>
<organism evidence="8 9">
    <name type="scientific">Pseudomonas yamanorum</name>
    <dbReference type="NCBI Taxonomy" id="515393"/>
    <lineage>
        <taxon>Bacteria</taxon>
        <taxon>Pseudomonadati</taxon>
        <taxon>Pseudomonadota</taxon>
        <taxon>Gammaproteobacteria</taxon>
        <taxon>Pseudomonadales</taxon>
        <taxon>Pseudomonadaceae</taxon>
        <taxon>Pseudomonas</taxon>
    </lineage>
</organism>
<dbReference type="InterPro" id="IPR050492">
    <property type="entry name" value="Bact_metal-bind_prot9"/>
</dbReference>
<evidence type="ECO:0000313" key="8">
    <source>
        <dbReference type="EMBL" id="NWD40389.1"/>
    </source>
</evidence>